<gene>
    <name evidence="5" type="ORF">COV62_01770</name>
</gene>
<evidence type="ECO:0000313" key="5">
    <source>
        <dbReference type="EMBL" id="PIR02311.1"/>
    </source>
</evidence>
<dbReference type="Pfam" id="PF00437">
    <property type="entry name" value="T2SSE"/>
    <property type="match status" value="1"/>
</dbReference>
<organism evidence="5 6">
    <name type="scientific">Candidatus Nealsonbacteria bacterium CG11_big_fil_rev_8_21_14_0_20_35_11</name>
    <dbReference type="NCBI Taxonomy" id="1974713"/>
    <lineage>
        <taxon>Bacteria</taxon>
        <taxon>Candidatus Nealsoniibacteriota</taxon>
    </lineage>
</organism>
<dbReference type="EMBL" id="PCWK01000042">
    <property type="protein sequence ID" value="PIR02311.1"/>
    <property type="molecule type" value="Genomic_DNA"/>
</dbReference>
<keyword evidence="3" id="KW-0067">ATP-binding</keyword>
<dbReference type="PANTHER" id="PTHR30258">
    <property type="entry name" value="TYPE II SECRETION SYSTEM PROTEIN GSPE-RELATED"/>
    <property type="match status" value="1"/>
</dbReference>
<name>A0A2H0N0B2_9BACT</name>
<dbReference type="FunFam" id="3.40.50.300:FF:000398">
    <property type="entry name" value="Type IV pilus assembly ATPase PilB"/>
    <property type="match status" value="1"/>
</dbReference>
<dbReference type="Gene3D" id="3.40.50.300">
    <property type="entry name" value="P-loop containing nucleotide triphosphate hydrolases"/>
    <property type="match status" value="1"/>
</dbReference>
<keyword evidence="2" id="KW-0547">Nucleotide-binding</keyword>
<dbReference type="SUPFAM" id="SSF52540">
    <property type="entry name" value="P-loop containing nucleoside triphosphate hydrolases"/>
    <property type="match status" value="1"/>
</dbReference>
<dbReference type="InterPro" id="IPR003593">
    <property type="entry name" value="AAA+_ATPase"/>
</dbReference>
<dbReference type="PANTHER" id="PTHR30258:SF1">
    <property type="entry name" value="PROTEIN TRANSPORT PROTEIN HOFB HOMOLOG"/>
    <property type="match status" value="1"/>
</dbReference>
<reference evidence="5 6" key="1">
    <citation type="submission" date="2017-09" db="EMBL/GenBank/DDBJ databases">
        <title>Depth-based differentiation of microbial function through sediment-hosted aquifers and enrichment of novel symbionts in the deep terrestrial subsurface.</title>
        <authorList>
            <person name="Probst A.J."/>
            <person name="Ladd B."/>
            <person name="Jarett J.K."/>
            <person name="Geller-Mcgrath D.E."/>
            <person name="Sieber C.M."/>
            <person name="Emerson J.B."/>
            <person name="Anantharaman K."/>
            <person name="Thomas B.C."/>
            <person name="Malmstrom R."/>
            <person name="Stieglmeier M."/>
            <person name="Klingl A."/>
            <person name="Woyke T."/>
            <person name="Ryan C.M."/>
            <person name="Banfield J.F."/>
        </authorList>
    </citation>
    <scope>NUCLEOTIDE SEQUENCE [LARGE SCALE GENOMIC DNA]</scope>
    <source>
        <strain evidence="5">CG11_big_fil_rev_8_21_14_0_20_35_11</strain>
    </source>
</reference>
<dbReference type="SMART" id="SM00382">
    <property type="entry name" value="AAA"/>
    <property type="match status" value="1"/>
</dbReference>
<sequence>MEKITGKIKIPKEFFEQLVPKIKNVIDFKRVIEKALLENTSFLLQTFLTGAIILGSSDLHLEAQEKRIKLRARIDGLLHDILFLDSKIYLGLLSRIKLISGIKLNIEDMPQDGRFSILIEDTAEEQKREIEIRASILPAEFGEAVVLRILNPKNLINLEDLGLRENLERIFNKEIKKPNGMIVVTGPTGSGKTTTLYAFLKKIKKPEIKIITIEDPIEYHLEGISQTQVAPKKGYDFASGLRSIVRQDPDVILVGEIRDLSTAEIALQSSLTGHLVLTTLHTNNAAGTIARLTSLGAKLYNIAPAINLIVAQRLVRKICKKCAKESLINREEEKKLKETMSLLPKNIKISETFKGVKIFESVGCADCNFTGFKGRVGIFEAILIDKEMEKFILKNPSMGEFEDEARKKGMILMKEDGFLKVLDGITTIEEVERVVGE</sequence>
<comment type="caution">
    <text evidence="5">The sequence shown here is derived from an EMBL/GenBank/DDBJ whole genome shotgun (WGS) entry which is preliminary data.</text>
</comment>
<dbReference type="InterPro" id="IPR027417">
    <property type="entry name" value="P-loop_NTPase"/>
</dbReference>
<comment type="similarity">
    <text evidence="1">Belongs to the GSP E family.</text>
</comment>
<protein>
    <recommendedName>
        <fullName evidence="4">Bacterial type II secretion system protein E domain-containing protein</fullName>
    </recommendedName>
</protein>
<evidence type="ECO:0000256" key="3">
    <source>
        <dbReference type="ARBA" id="ARBA00022840"/>
    </source>
</evidence>
<dbReference type="Gene3D" id="3.30.450.90">
    <property type="match status" value="1"/>
</dbReference>
<dbReference type="InterPro" id="IPR001482">
    <property type="entry name" value="T2SS/T4SS_dom"/>
</dbReference>
<accession>A0A2H0N0B2</accession>
<dbReference type="PROSITE" id="PS00662">
    <property type="entry name" value="T2SP_E"/>
    <property type="match status" value="1"/>
</dbReference>
<evidence type="ECO:0000256" key="1">
    <source>
        <dbReference type="ARBA" id="ARBA00006611"/>
    </source>
</evidence>
<dbReference type="AlphaFoldDB" id="A0A2H0N0B2"/>
<evidence type="ECO:0000313" key="6">
    <source>
        <dbReference type="Proteomes" id="UP000231139"/>
    </source>
</evidence>
<dbReference type="CDD" id="cd01129">
    <property type="entry name" value="PulE-GspE-like"/>
    <property type="match status" value="1"/>
</dbReference>
<dbReference type="Proteomes" id="UP000231139">
    <property type="component" value="Unassembled WGS sequence"/>
</dbReference>
<dbReference type="GO" id="GO:0005524">
    <property type="term" value="F:ATP binding"/>
    <property type="evidence" value="ECO:0007669"/>
    <property type="project" value="UniProtKB-KW"/>
</dbReference>
<evidence type="ECO:0000256" key="2">
    <source>
        <dbReference type="ARBA" id="ARBA00022741"/>
    </source>
</evidence>
<dbReference type="GO" id="GO:0016887">
    <property type="term" value="F:ATP hydrolysis activity"/>
    <property type="evidence" value="ECO:0007669"/>
    <property type="project" value="TreeGrafter"/>
</dbReference>
<dbReference type="GO" id="GO:0005886">
    <property type="term" value="C:plasma membrane"/>
    <property type="evidence" value="ECO:0007669"/>
    <property type="project" value="TreeGrafter"/>
</dbReference>
<feature type="domain" description="Bacterial type II secretion system protein E" evidence="4">
    <location>
        <begin position="245"/>
        <end position="259"/>
    </location>
</feature>
<evidence type="ECO:0000259" key="4">
    <source>
        <dbReference type="PROSITE" id="PS00662"/>
    </source>
</evidence>
<proteinExistence type="inferred from homology"/>